<accession>A0A9W9L8Z9</accession>
<reference evidence="3" key="2">
    <citation type="journal article" date="2023" name="IMA Fungus">
        <title>Comparative genomic study of the Penicillium genus elucidates a diverse pangenome and 15 lateral gene transfer events.</title>
        <authorList>
            <person name="Petersen C."/>
            <person name="Sorensen T."/>
            <person name="Nielsen M.R."/>
            <person name="Sondergaard T.E."/>
            <person name="Sorensen J.L."/>
            <person name="Fitzpatrick D.A."/>
            <person name="Frisvad J.C."/>
            <person name="Nielsen K.L."/>
        </authorList>
    </citation>
    <scope>NUCLEOTIDE SEQUENCE</scope>
    <source>
        <strain evidence="3">IBT 22155</strain>
    </source>
</reference>
<dbReference type="RefSeq" id="XP_056524895.1">
    <property type="nucleotide sequence ID" value="XM_056662782.1"/>
</dbReference>
<feature type="compositionally biased region" description="Basic residues" evidence="2">
    <location>
        <begin position="291"/>
        <end position="311"/>
    </location>
</feature>
<dbReference type="AlphaFoldDB" id="A0A9W9L8Z9"/>
<name>A0A9W9L8Z9_9EURO</name>
<dbReference type="EMBL" id="JAPQKL010000002">
    <property type="protein sequence ID" value="KAJ5143251.1"/>
    <property type="molecule type" value="Genomic_DNA"/>
</dbReference>
<comment type="caution">
    <text evidence="3">The sequence shown here is derived from an EMBL/GenBank/DDBJ whole genome shotgun (WGS) entry which is preliminary data.</text>
</comment>
<feature type="compositionally biased region" description="Low complexity" evidence="2">
    <location>
        <begin position="256"/>
        <end position="268"/>
    </location>
</feature>
<feature type="coiled-coil region" evidence="1">
    <location>
        <begin position="765"/>
        <end position="792"/>
    </location>
</feature>
<gene>
    <name evidence="3" type="ORF">N7515_002038</name>
</gene>
<evidence type="ECO:0000256" key="2">
    <source>
        <dbReference type="SAM" id="MobiDB-lite"/>
    </source>
</evidence>
<feature type="region of interest" description="Disordered" evidence="2">
    <location>
        <begin position="627"/>
        <end position="670"/>
    </location>
</feature>
<keyword evidence="4" id="KW-1185">Reference proteome</keyword>
<feature type="compositionally biased region" description="Polar residues" evidence="2">
    <location>
        <begin position="272"/>
        <end position="283"/>
    </location>
</feature>
<feature type="compositionally biased region" description="Polar residues" evidence="2">
    <location>
        <begin position="543"/>
        <end position="563"/>
    </location>
</feature>
<feature type="compositionally biased region" description="Polar residues" evidence="2">
    <location>
        <begin position="244"/>
        <end position="255"/>
    </location>
</feature>
<feature type="compositionally biased region" description="Polar residues" evidence="2">
    <location>
        <begin position="1"/>
        <end position="13"/>
    </location>
</feature>
<dbReference type="OrthoDB" id="5374844at2759"/>
<proteinExistence type="predicted"/>
<evidence type="ECO:0000313" key="4">
    <source>
        <dbReference type="Proteomes" id="UP001149079"/>
    </source>
</evidence>
<protein>
    <submittedName>
        <fullName evidence="3">Uncharacterized protein</fullName>
    </submittedName>
</protein>
<evidence type="ECO:0000313" key="3">
    <source>
        <dbReference type="EMBL" id="KAJ5143251.1"/>
    </source>
</evidence>
<organism evidence="3 4">
    <name type="scientific">Penicillium bovifimosum</name>
    <dbReference type="NCBI Taxonomy" id="126998"/>
    <lineage>
        <taxon>Eukaryota</taxon>
        <taxon>Fungi</taxon>
        <taxon>Dikarya</taxon>
        <taxon>Ascomycota</taxon>
        <taxon>Pezizomycotina</taxon>
        <taxon>Eurotiomycetes</taxon>
        <taxon>Eurotiomycetidae</taxon>
        <taxon>Eurotiales</taxon>
        <taxon>Aspergillaceae</taxon>
        <taxon>Penicillium</taxon>
    </lineage>
</organism>
<keyword evidence="1" id="KW-0175">Coiled coil</keyword>
<feature type="compositionally biased region" description="Basic and acidic residues" evidence="2">
    <location>
        <begin position="167"/>
        <end position="182"/>
    </location>
</feature>
<feature type="compositionally biased region" description="Polar residues" evidence="2">
    <location>
        <begin position="655"/>
        <end position="667"/>
    </location>
</feature>
<feature type="compositionally biased region" description="Low complexity" evidence="2">
    <location>
        <begin position="219"/>
        <end position="230"/>
    </location>
</feature>
<feature type="region of interest" description="Disordered" evidence="2">
    <location>
        <begin position="540"/>
        <end position="564"/>
    </location>
</feature>
<evidence type="ECO:0000256" key="1">
    <source>
        <dbReference type="SAM" id="Coils"/>
    </source>
</evidence>
<feature type="region of interest" description="Disordered" evidence="2">
    <location>
        <begin position="348"/>
        <end position="377"/>
    </location>
</feature>
<feature type="region of interest" description="Disordered" evidence="2">
    <location>
        <begin position="1"/>
        <end position="316"/>
    </location>
</feature>
<dbReference type="Proteomes" id="UP001149079">
    <property type="component" value="Unassembled WGS sequence"/>
</dbReference>
<sequence>MNPARVSSASVNAETGRKTTVKDGGTLEHGLEDSSRQKPQPAPSQPVESKIVRLKLTMPRPPKSKTQEVDWDEDLRPTPNELLESKQAQGRTSAADTASKHPKTVDKNKGSKRAMPPKARTTSAKRRKSNNTRKSNTAKTRRTKGLQLPLVTLAASTVPTAPLADDGSSRVENLDERSKDNATKGNKRACDVSKQPLSPTDGNGRKVKDTGNHAIVKKSSCTSVTTGSSSDLETDGKVSILQHRAQSNRQPNMGTSASVMPDVSSSSDGIFTETSRTAATSKLTIRESRALTKRGRKEAKAIHRNRHPGKRGRAESVGGKLMLALHGAEIASQQKPDNKQAELFIISSDPVPPEDSPKKQEPDQAPNSMRQSKIERELDRTMPVETHQHRAEPETVNPALLHKALSPKMQDMNRTHETNLLDSDQTKRSPTHCSSDYEIGRSLIDTGPSILDYHLEMENISGFAALQPLRSEPTTPSHVSNICESPANSSSGSPNVENLADFATSRIEERECSHTSESQKPLLRNDALIELILESPQPPKSGLKTSIVDSNGSPRLMTQSAKSMTAPRLGLKGERCDEDEASLVNASTSEYDRDLSEVSVESRYERRLWTKFQRDMFMQYGIKTTRLEKSPWPPHPMQPPSYSQRDTARKEASRETSLTNGGSSSQRTMDERALGGVPAREHGHLDQSFRTEMSATTENLQRSTTDDPDPSEWISSLQVAQKDAHNLLRQTNLHLSTQLAAEKATISRVLEIYREGCSRILDDLFQAQEARMQLYQQQMQAVKEQHADICQEMVRGLQDLDRRVQQGPI</sequence>
<feature type="compositionally biased region" description="Basic and acidic residues" evidence="2">
    <location>
        <begin position="15"/>
        <end position="36"/>
    </location>
</feature>
<dbReference type="GeneID" id="81401952"/>
<reference evidence="3" key="1">
    <citation type="submission" date="2022-11" db="EMBL/GenBank/DDBJ databases">
        <authorList>
            <person name="Petersen C."/>
        </authorList>
    </citation>
    <scope>NUCLEOTIDE SEQUENCE</scope>
    <source>
        <strain evidence="3">IBT 22155</strain>
    </source>
</reference>
<feature type="compositionally biased region" description="Polar residues" evidence="2">
    <location>
        <begin position="86"/>
        <end position="96"/>
    </location>
</feature>